<accession>C0JRV0</accession>
<name>C0JRV0_9ACTN</name>
<dbReference type="EMBL" id="FJ436355">
    <property type="protein sequence ID" value="ACN80633.1"/>
    <property type="molecule type" value="Genomic_DNA"/>
</dbReference>
<feature type="transmembrane region" description="Helical" evidence="1">
    <location>
        <begin position="40"/>
        <end position="61"/>
    </location>
</feature>
<dbReference type="Gene3D" id="3.40.50.1820">
    <property type="entry name" value="alpha/beta hydrolase"/>
    <property type="match status" value="1"/>
</dbReference>
<dbReference type="PANTHER" id="PTHR48098:SF1">
    <property type="entry name" value="DIACYLGLYCEROL ACYLTRANSFERASE_MYCOLYLTRANSFERASE AG85A"/>
    <property type="match status" value="1"/>
</dbReference>
<protein>
    <submittedName>
        <fullName evidence="2">Sio2</fullName>
    </submittedName>
</protein>
<keyword evidence="1" id="KW-0472">Membrane</keyword>
<dbReference type="InterPro" id="IPR050583">
    <property type="entry name" value="Mycobacterial_A85_antigen"/>
</dbReference>
<evidence type="ECO:0000313" key="2">
    <source>
        <dbReference type="EMBL" id="ACN80633.1"/>
    </source>
</evidence>
<keyword evidence="1" id="KW-0812">Transmembrane</keyword>
<dbReference type="ESTHER" id="9acto-c0jrv0">
    <property type="family name" value="A85-Mycolyl-transferase"/>
</dbReference>
<organism evidence="2">
    <name type="scientific">Streptomyces sioyaensis</name>
    <dbReference type="NCBI Taxonomy" id="67364"/>
    <lineage>
        <taxon>Bacteria</taxon>
        <taxon>Bacillati</taxon>
        <taxon>Actinomycetota</taxon>
        <taxon>Actinomycetes</taxon>
        <taxon>Kitasatosporales</taxon>
        <taxon>Streptomycetaceae</taxon>
        <taxon>Streptomyces</taxon>
    </lineage>
</organism>
<gene>
    <name evidence="2" type="primary">sio2</name>
</gene>
<sequence>MSPGVPRGWAPSSVLARAARGGSEVENGGKHMKILSRAGLRGWGAAFVGLVALLGMVGPAAPAAQAATAPPHFADGFGLTVVSQPKWAGPEKRTFVVTVKSRQVPTYDAMKGQVPGEHVLMVTLPTGYNGAAATRYPVLYHLHGAGDLPNSLWTKTIAEHATKGVPLITVSPNGGGHGWYANWRNPGPRGRQNWETFHLKQVIPFIDANLKTIAARAGRAIVGHSMGGFGAIHYAEDRPDLFRYAGSFSADLDLRSPWGRGAVVGSGVVPAYGKPYAAPDAIFGSPLWPLDGAWNAASPAHHVTALRGMGVAMYSGDGGNLLDNPVQAAVEKGAQVTTATMAAHLKSSGIPYRFVDYGDGSRWAKGCTGKHAQFPCLQADMNDYVKLIMKRLRHP</sequence>
<dbReference type="SUPFAM" id="SSF53474">
    <property type="entry name" value="alpha/beta-Hydrolases"/>
    <property type="match status" value="1"/>
</dbReference>
<dbReference type="PANTHER" id="PTHR48098">
    <property type="entry name" value="ENTEROCHELIN ESTERASE-RELATED"/>
    <property type="match status" value="1"/>
</dbReference>
<dbReference type="Pfam" id="PF00756">
    <property type="entry name" value="Esterase"/>
    <property type="match status" value="1"/>
</dbReference>
<evidence type="ECO:0000256" key="1">
    <source>
        <dbReference type="SAM" id="Phobius"/>
    </source>
</evidence>
<keyword evidence="1" id="KW-1133">Transmembrane helix</keyword>
<proteinExistence type="predicted"/>
<dbReference type="SMR" id="C0JRV0"/>
<dbReference type="InterPro" id="IPR029058">
    <property type="entry name" value="AB_hydrolase_fold"/>
</dbReference>
<reference evidence="2" key="1">
    <citation type="journal article" date="2009" name="Chem. Biol.">
        <title>Thiopeptide biosynthesis featuring ribosomally synthesized precursor peptides and conserved posttranslational modifications.</title>
        <authorList>
            <person name="Liao R."/>
            <person name="Duan L."/>
            <person name="Lei C."/>
            <person name="Pan H."/>
            <person name="Ding Y."/>
            <person name="Zhang Q."/>
            <person name="Chen D."/>
            <person name="Shen B."/>
            <person name="Yu Y."/>
            <person name="Liu W."/>
        </authorList>
    </citation>
    <scope>NUCLEOTIDE SEQUENCE</scope>
    <source>
        <strain evidence="2">ATCC 13989</strain>
    </source>
</reference>
<dbReference type="AlphaFoldDB" id="C0JRV0"/>
<dbReference type="GO" id="GO:0016747">
    <property type="term" value="F:acyltransferase activity, transferring groups other than amino-acyl groups"/>
    <property type="evidence" value="ECO:0007669"/>
    <property type="project" value="TreeGrafter"/>
</dbReference>
<dbReference type="InterPro" id="IPR000801">
    <property type="entry name" value="Esterase-like"/>
</dbReference>